<reference evidence="1 2" key="1">
    <citation type="journal article" date="2012" name="J. Bacteriol.">
        <title>Genome Sequence of the Filamentous Bacterium Fibrisoma limi BUZ 3T.</title>
        <authorList>
            <person name="Filippini M."/>
            <person name="Qi W."/>
            <person name="Jaenicke S."/>
            <person name="Goesmann A."/>
            <person name="Smits T.H."/>
            <person name="Bagheri H.C."/>
        </authorList>
    </citation>
    <scope>NUCLEOTIDE SEQUENCE [LARGE SCALE GENOMIC DNA]</scope>
    <source>
        <strain evidence="2">BUZ 3T</strain>
    </source>
</reference>
<dbReference type="STRING" id="1185876.BN8_01038"/>
<gene>
    <name evidence="1" type="ORF">BN8_01038</name>
</gene>
<dbReference type="EMBL" id="CAIT01000004">
    <property type="protein sequence ID" value="CCH52065.1"/>
    <property type="molecule type" value="Genomic_DNA"/>
</dbReference>
<dbReference type="AlphaFoldDB" id="I2GDU1"/>
<comment type="caution">
    <text evidence="1">The sequence shown here is derived from an EMBL/GenBank/DDBJ whole genome shotgun (WGS) entry which is preliminary data.</text>
</comment>
<evidence type="ECO:0000313" key="1">
    <source>
        <dbReference type="EMBL" id="CCH52065.1"/>
    </source>
</evidence>
<sequence>MFGVDRPDRTTSRGKISRKFLFTRACSIRRTPTFDGVVEKQSEGD</sequence>
<name>I2GDU1_9BACT</name>
<organism evidence="1 2">
    <name type="scientific">Fibrisoma limi BUZ 3</name>
    <dbReference type="NCBI Taxonomy" id="1185876"/>
    <lineage>
        <taxon>Bacteria</taxon>
        <taxon>Pseudomonadati</taxon>
        <taxon>Bacteroidota</taxon>
        <taxon>Cytophagia</taxon>
        <taxon>Cytophagales</taxon>
        <taxon>Spirosomataceae</taxon>
        <taxon>Fibrisoma</taxon>
    </lineage>
</organism>
<dbReference type="Proteomes" id="UP000009309">
    <property type="component" value="Unassembled WGS sequence"/>
</dbReference>
<accession>I2GDU1</accession>
<evidence type="ECO:0000313" key="2">
    <source>
        <dbReference type="Proteomes" id="UP000009309"/>
    </source>
</evidence>
<protein>
    <submittedName>
        <fullName evidence="1">Uncharacterized protein</fullName>
    </submittedName>
</protein>
<proteinExistence type="predicted"/>
<keyword evidence="2" id="KW-1185">Reference proteome</keyword>